<protein>
    <recommendedName>
        <fullName evidence="3">WSC domain-containing protein</fullName>
    </recommendedName>
</protein>
<keyword evidence="2" id="KW-0472">Membrane</keyword>
<feature type="compositionally biased region" description="Polar residues" evidence="1">
    <location>
        <begin position="190"/>
        <end position="200"/>
    </location>
</feature>
<dbReference type="OMA" id="QIDPRMD"/>
<dbReference type="Proteomes" id="UP000015100">
    <property type="component" value="Unassembled WGS sequence"/>
</dbReference>
<feature type="transmembrane region" description="Helical" evidence="2">
    <location>
        <begin position="33"/>
        <end position="56"/>
    </location>
</feature>
<evidence type="ECO:0000313" key="4">
    <source>
        <dbReference type="EMBL" id="EPS44576.1"/>
    </source>
</evidence>
<gene>
    <name evidence="4" type="ORF">H072_1433</name>
</gene>
<feature type="compositionally biased region" description="Polar residues" evidence="1">
    <location>
        <begin position="144"/>
        <end position="167"/>
    </location>
</feature>
<accession>S8AUC8</accession>
<dbReference type="Pfam" id="PF01822">
    <property type="entry name" value="WSC"/>
    <property type="match status" value="1"/>
</dbReference>
<feature type="domain" description="WSC" evidence="3">
    <location>
        <begin position="51"/>
        <end position="139"/>
    </location>
</feature>
<evidence type="ECO:0000256" key="1">
    <source>
        <dbReference type="SAM" id="MobiDB-lite"/>
    </source>
</evidence>
<name>S8AUC8_DACHA</name>
<sequence length="386" mass="41992">MPAPSSSDSAWLPTSSTTRHRRIRRPMGFRHNIWLPLLVGSVLFSNIATAAINLIYCSKENTGSDYPVFNDIYQSDGKCHDRCQGKYAFAIVLYQNCWCSNYAPAETENLSDCSDSCPGYPDDRCGNRQKNYYNYIELDNLPSSRTDLPSSTSVRSSRFTHTTSSEGPATVSVPVPVTVTYTPTPDKDSTTGSPTADQSQTPIISVTTILGSQKTITITPTATGPNNSSFPMGASTSQNFFSNAGRVAGLFVSIFAAVIGIVGLIFFIRKRRNDRRKSVVSSTHPEMGMSGPGSPTMGTTGSSSPNGRPRSTSTLGFVGGGTLTDKAPVITTTGFAETDRVTDQRLDPNQIWMRFDNDNGSRVSLRSLQDNQDYSRRVLKVHTVPE</sequence>
<dbReference type="HOGENOM" id="CLU_024893_2_0_1"/>
<feature type="region of interest" description="Disordered" evidence="1">
    <location>
        <begin position="144"/>
        <end position="200"/>
    </location>
</feature>
<dbReference type="AlphaFoldDB" id="S8AUC8"/>
<dbReference type="EMBL" id="AQGS01000042">
    <property type="protein sequence ID" value="EPS44576.1"/>
    <property type="molecule type" value="Genomic_DNA"/>
</dbReference>
<feature type="transmembrane region" description="Helical" evidence="2">
    <location>
        <begin position="247"/>
        <end position="268"/>
    </location>
</feature>
<reference evidence="5" key="2">
    <citation type="submission" date="2013-04" db="EMBL/GenBank/DDBJ databases">
        <title>Genomic mechanisms accounting for the adaptation to parasitism in nematode-trapping fungi.</title>
        <authorList>
            <person name="Ahren D.G."/>
        </authorList>
    </citation>
    <scope>NUCLEOTIDE SEQUENCE [LARGE SCALE GENOMIC DNA]</scope>
    <source>
        <strain evidence="5">CBS 200.50</strain>
    </source>
</reference>
<dbReference type="PROSITE" id="PS51212">
    <property type="entry name" value="WSC"/>
    <property type="match status" value="1"/>
</dbReference>
<comment type="caution">
    <text evidence="4">The sequence shown here is derived from an EMBL/GenBank/DDBJ whole genome shotgun (WGS) entry which is preliminary data.</text>
</comment>
<keyword evidence="5" id="KW-1185">Reference proteome</keyword>
<keyword evidence="2" id="KW-1133">Transmembrane helix</keyword>
<dbReference type="eggNOG" id="KOG4157">
    <property type="taxonomic scope" value="Eukaryota"/>
</dbReference>
<keyword evidence="2" id="KW-0812">Transmembrane</keyword>
<feature type="compositionally biased region" description="Low complexity" evidence="1">
    <location>
        <begin position="168"/>
        <end position="184"/>
    </location>
</feature>
<evidence type="ECO:0000313" key="5">
    <source>
        <dbReference type="Proteomes" id="UP000015100"/>
    </source>
</evidence>
<dbReference type="OrthoDB" id="2537459at2759"/>
<feature type="compositionally biased region" description="Low complexity" evidence="1">
    <location>
        <begin position="287"/>
        <end position="305"/>
    </location>
</feature>
<proteinExistence type="predicted"/>
<feature type="region of interest" description="Disordered" evidence="1">
    <location>
        <begin position="275"/>
        <end position="318"/>
    </location>
</feature>
<evidence type="ECO:0000256" key="2">
    <source>
        <dbReference type="SAM" id="Phobius"/>
    </source>
</evidence>
<evidence type="ECO:0000259" key="3">
    <source>
        <dbReference type="PROSITE" id="PS51212"/>
    </source>
</evidence>
<dbReference type="InterPro" id="IPR002889">
    <property type="entry name" value="WSC_carb-bd"/>
</dbReference>
<organism evidence="4 5">
    <name type="scientific">Dactylellina haptotyla (strain CBS 200.50)</name>
    <name type="common">Nematode-trapping fungus</name>
    <name type="synonym">Monacrosporium haptotylum</name>
    <dbReference type="NCBI Taxonomy" id="1284197"/>
    <lineage>
        <taxon>Eukaryota</taxon>
        <taxon>Fungi</taxon>
        <taxon>Dikarya</taxon>
        <taxon>Ascomycota</taxon>
        <taxon>Pezizomycotina</taxon>
        <taxon>Orbiliomycetes</taxon>
        <taxon>Orbiliales</taxon>
        <taxon>Orbiliaceae</taxon>
        <taxon>Dactylellina</taxon>
    </lineage>
</organism>
<dbReference type="STRING" id="1284197.S8AUC8"/>
<reference evidence="4 5" key="1">
    <citation type="journal article" date="2013" name="PLoS Genet.">
        <title>Genomic mechanisms accounting for the adaptation to parasitism in nematode-trapping fungi.</title>
        <authorList>
            <person name="Meerupati T."/>
            <person name="Andersson K.M."/>
            <person name="Friman E."/>
            <person name="Kumar D."/>
            <person name="Tunlid A."/>
            <person name="Ahren D."/>
        </authorList>
    </citation>
    <scope>NUCLEOTIDE SEQUENCE [LARGE SCALE GENOMIC DNA]</scope>
    <source>
        <strain evidence="4 5">CBS 200.50</strain>
    </source>
</reference>